<organism evidence="1 2">
    <name type="scientific">Flavobacterium frigoris (strain PS1)</name>
    <dbReference type="NCBI Taxonomy" id="1086011"/>
    <lineage>
        <taxon>Bacteria</taxon>
        <taxon>Pseudomonadati</taxon>
        <taxon>Bacteroidota</taxon>
        <taxon>Flavobacteriia</taxon>
        <taxon>Flavobacteriales</taxon>
        <taxon>Flavobacteriaceae</taxon>
        <taxon>Flavobacterium</taxon>
    </lineage>
</organism>
<protein>
    <submittedName>
        <fullName evidence="1">Uncharacterized protein</fullName>
    </submittedName>
</protein>
<reference evidence="1 2" key="1">
    <citation type="journal article" date="2014" name="Acta Crystallogr. D">
        <title>Structure-based characterization and antifreeze properties of a hyperactive ice-binding protein from the Antarctic bacterium Flavobacterium frigoris PS1.</title>
        <authorList>
            <person name="Do H."/>
            <person name="Kim S.J."/>
            <person name="Kim H.J."/>
            <person name="Lee J.H."/>
        </authorList>
    </citation>
    <scope>NUCLEOTIDE SEQUENCE [LARGE SCALE GENOMIC DNA]</scope>
    <source>
        <strain evidence="1 2">PS1</strain>
    </source>
</reference>
<dbReference type="AlphaFoldDB" id="H7FQF5"/>
<gene>
    <name evidence="1" type="ORF">HJ01_01415</name>
</gene>
<sequence length="45" mass="5468">MFLLSIRKIFYQLKMWRDRFLGRKGSLLSKWIYCSNSSAIDFFSI</sequence>
<comment type="caution">
    <text evidence="1">The sequence shown here is derived from an EMBL/GenBank/DDBJ whole genome shotgun (WGS) entry which is preliminary data.</text>
</comment>
<accession>H7FQF5</accession>
<dbReference type="Proteomes" id="UP000005566">
    <property type="component" value="Unassembled WGS sequence"/>
</dbReference>
<proteinExistence type="predicted"/>
<name>H7FQF5_FLAFP</name>
<dbReference type="EMBL" id="AHKF01000015">
    <property type="protein sequence ID" value="EIA09509.1"/>
    <property type="molecule type" value="Genomic_DNA"/>
</dbReference>
<evidence type="ECO:0000313" key="1">
    <source>
        <dbReference type="EMBL" id="EIA09509.1"/>
    </source>
</evidence>
<keyword evidence="2" id="KW-1185">Reference proteome</keyword>
<evidence type="ECO:0000313" key="2">
    <source>
        <dbReference type="Proteomes" id="UP000005566"/>
    </source>
</evidence>